<evidence type="ECO:0000313" key="2">
    <source>
        <dbReference type="EMBL" id="KGF49760.1"/>
    </source>
</evidence>
<dbReference type="Proteomes" id="UP000029538">
    <property type="component" value="Unassembled WGS sequence"/>
</dbReference>
<accession>A0A096ASP4</accession>
<feature type="chain" id="PRO_5001925017" description="DUF4252 domain-containing protein" evidence="1">
    <location>
        <begin position="20"/>
        <end position="173"/>
    </location>
</feature>
<evidence type="ECO:0008006" key="4">
    <source>
        <dbReference type="Google" id="ProtNLM"/>
    </source>
</evidence>
<dbReference type="RefSeq" id="WP_036882667.1">
    <property type="nucleotide sequence ID" value="NZ_JRNR01000025.1"/>
</dbReference>
<gene>
    <name evidence="2" type="ORF">HMPREF0654_03745</name>
</gene>
<feature type="signal peptide" evidence="1">
    <location>
        <begin position="1"/>
        <end position="19"/>
    </location>
</feature>
<sequence length="173" mass="19536">MKKILFFLVLLLNTHVVSATTLVGDNVKSLISAFRHCPNADYTHVSKPLMFLAKAILKKADCKDDEDLSILKMINSVKVVDLEECSDKVKTNFYERAKSLKTKGYKEIVRSNSDGELSIVMVKSKNDIIREIVVIDAEKNDGSIVKIKGKVPLKALQSVIENQTKKYKHKRSR</sequence>
<protein>
    <recommendedName>
        <fullName evidence="4">DUF4252 domain-containing protein</fullName>
    </recommendedName>
</protein>
<keyword evidence="1" id="KW-0732">Signal</keyword>
<organism evidence="2 3">
    <name type="scientific">Prevotella disiens DNF00882</name>
    <dbReference type="NCBI Taxonomy" id="1401075"/>
    <lineage>
        <taxon>Bacteria</taxon>
        <taxon>Pseudomonadati</taxon>
        <taxon>Bacteroidota</taxon>
        <taxon>Bacteroidia</taxon>
        <taxon>Bacteroidales</taxon>
        <taxon>Prevotellaceae</taxon>
        <taxon>Prevotella</taxon>
    </lineage>
</organism>
<evidence type="ECO:0000313" key="3">
    <source>
        <dbReference type="Proteomes" id="UP000029538"/>
    </source>
</evidence>
<dbReference type="AlphaFoldDB" id="A0A096ASP4"/>
<reference evidence="2 3" key="1">
    <citation type="submission" date="2014-07" db="EMBL/GenBank/DDBJ databases">
        <authorList>
            <person name="McCorrison J."/>
            <person name="Sanka R."/>
            <person name="Torralba M."/>
            <person name="Gillis M."/>
            <person name="Haft D.H."/>
            <person name="Methe B."/>
            <person name="Sutton G."/>
            <person name="Nelson K.E."/>
        </authorList>
    </citation>
    <scope>NUCLEOTIDE SEQUENCE [LARGE SCALE GENOMIC DNA]</scope>
    <source>
        <strain evidence="2 3">DNF00882</strain>
    </source>
</reference>
<dbReference type="InterPro" id="IPR025348">
    <property type="entry name" value="DUF4252"/>
</dbReference>
<name>A0A096ASP4_9BACT</name>
<evidence type="ECO:0000256" key="1">
    <source>
        <dbReference type="SAM" id="SignalP"/>
    </source>
</evidence>
<comment type="caution">
    <text evidence="2">The sequence shown here is derived from an EMBL/GenBank/DDBJ whole genome shotgun (WGS) entry which is preliminary data.</text>
</comment>
<proteinExistence type="predicted"/>
<dbReference type="EMBL" id="JRNR01000025">
    <property type="protein sequence ID" value="KGF49760.1"/>
    <property type="molecule type" value="Genomic_DNA"/>
</dbReference>
<dbReference type="Pfam" id="PF14060">
    <property type="entry name" value="DUF4252"/>
    <property type="match status" value="1"/>
</dbReference>